<comment type="caution">
    <text evidence="2">The sequence shown here is derived from an EMBL/GenBank/DDBJ whole genome shotgun (WGS) entry which is preliminary data.</text>
</comment>
<feature type="domain" description="Peptidase M15C" evidence="1">
    <location>
        <begin position="216"/>
        <end position="280"/>
    </location>
</feature>
<keyword evidence="3" id="KW-1185">Reference proteome</keyword>
<organism evidence="2 3">
    <name type="scientific">Novilysobacter erysipheiresistens</name>
    <dbReference type="NCBI Taxonomy" id="1749332"/>
    <lineage>
        <taxon>Bacteria</taxon>
        <taxon>Pseudomonadati</taxon>
        <taxon>Pseudomonadota</taxon>
        <taxon>Gammaproteobacteria</taxon>
        <taxon>Lysobacterales</taxon>
        <taxon>Lysobacteraceae</taxon>
        <taxon>Novilysobacter</taxon>
    </lineage>
</organism>
<accession>A0ABU7YXI6</accession>
<dbReference type="InterPro" id="IPR039561">
    <property type="entry name" value="Peptidase_M15C"/>
</dbReference>
<dbReference type="Pfam" id="PF13539">
    <property type="entry name" value="Peptidase_M15_4"/>
    <property type="match status" value="1"/>
</dbReference>
<name>A0ABU7YXI6_9GAMM</name>
<evidence type="ECO:0000313" key="3">
    <source>
        <dbReference type="Proteomes" id="UP001355056"/>
    </source>
</evidence>
<gene>
    <name evidence="2" type="ORF">SNE34_06595</name>
</gene>
<reference evidence="2 3" key="1">
    <citation type="journal article" date="2016" name="Int. J. Syst. Evol. Microbiol.">
        <title>Lysobacter erysipheiresistens sp. nov., an antagonist of powdery mildew, isolated from tobacco-cultivated soil.</title>
        <authorList>
            <person name="Xie B."/>
            <person name="Li T."/>
            <person name="Lin X."/>
            <person name="Wang C.J."/>
            <person name="Chen Y.J."/>
            <person name="Liu W.J."/>
            <person name="Zhao Z.W."/>
        </authorList>
    </citation>
    <scope>NUCLEOTIDE SEQUENCE [LARGE SCALE GENOMIC DNA]</scope>
    <source>
        <strain evidence="2 3">RS-LYSO-3</strain>
    </source>
</reference>
<dbReference type="InterPro" id="IPR009045">
    <property type="entry name" value="Zn_M74/Hedgehog-like"/>
</dbReference>
<evidence type="ECO:0000259" key="1">
    <source>
        <dbReference type="Pfam" id="PF13539"/>
    </source>
</evidence>
<dbReference type="CDD" id="cd14845">
    <property type="entry name" value="L-Ala-D-Glu_peptidase_like"/>
    <property type="match status" value="1"/>
</dbReference>
<protein>
    <submittedName>
        <fullName evidence="2">M15 family metallopeptidase</fullName>
    </submittedName>
</protein>
<evidence type="ECO:0000313" key="2">
    <source>
        <dbReference type="EMBL" id="MEG3183674.1"/>
    </source>
</evidence>
<dbReference type="Proteomes" id="UP001355056">
    <property type="component" value="Unassembled WGS sequence"/>
</dbReference>
<proteinExistence type="predicted"/>
<dbReference type="EMBL" id="JAXGFP010000003">
    <property type="protein sequence ID" value="MEG3183674.1"/>
    <property type="molecule type" value="Genomic_DNA"/>
</dbReference>
<dbReference type="SUPFAM" id="SSF55166">
    <property type="entry name" value="Hedgehog/DD-peptidase"/>
    <property type="match status" value="1"/>
</dbReference>
<dbReference type="Gene3D" id="3.30.1380.10">
    <property type="match status" value="1"/>
</dbReference>
<sequence length="293" mass="31774">MAIFFSVTAAVAWLALFPAARDGVLAGADRLFARLAAVLGRWGARAGNRAAESSQSARASSQRAMDLFGRHRNLLLAAAVLLTIPPLVILQLRQQVTLDGFEGGTAVASDGHVLELLRGERLAPPPELPPAVFVAAEAELLRSAGTVASAGEAPQAISGADRKWNRIDPAFQQRVLAIYQVMREQYGYQMVLVEGYRSPERQAALARKGGSTTRAGAGQSCHQYGLAVDSALYRDGKLQWDMGDAWTRRGYFLYGRLAQEAGLEWGGSWRSIKDYVHLELKTACREARRAAGH</sequence>